<evidence type="ECO:0000313" key="4">
    <source>
        <dbReference type="Proteomes" id="UP000809789"/>
    </source>
</evidence>
<dbReference type="OrthoDB" id="5577209at2759"/>
<dbReference type="InterPro" id="IPR052586">
    <property type="entry name" value="ASCC2"/>
</dbReference>
<dbReference type="EMBL" id="JAESVG020000002">
    <property type="protein sequence ID" value="KAG8630802.1"/>
    <property type="molecule type" value="Genomic_DNA"/>
</dbReference>
<dbReference type="PANTHER" id="PTHR21494:SF0">
    <property type="entry name" value="ACTIVATING SIGNAL COINTEGRATOR 1 COMPLEX SUBUNIT 2"/>
    <property type="match status" value="1"/>
</dbReference>
<evidence type="ECO:0000313" key="3">
    <source>
        <dbReference type="EMBL" id="KAG8630802.1"/>
    </source>
</evidence>
<feature type="region of interest" description="Disordered" evidence="1">
    <location>
        <begin position="460"/>
        <end position="485"/>
    </location>
</feature>
<dbReference type="Gene3D" id="1.10.8.10">
    <property type="entry name" value="DNA helicase RuvA subunit, C-terminal domain"/>
    <property type="match status" value="1"/>
</dbReference>
<feature type="compositionally biased region" description="Basic and acidic residues" evidence="1">
    <location>
        <begin position="554"/>
        <end position="573"/>
    </location>
</feature>
<dbReference type="Pfam" id="PF02845">
    <property type="entry name" value="CUE"/>
    <property type="match status" value="1"/>
</dbReference>
<dbReference type="SUPFAM" id="SSF46934">
    <property type="entry name" value="UBA-like"/>
    <property type="match status" value="1"/>
</dbReference>
<comment type="caution">
    <text evidence="3">The sequence shown here is derived from an EMBL/GenBank/DDBJ whole genome shotgun (WGS) entry which is preliminary data.</text>
</comment>
<feature type="compositionally biased region" description="Basic and acidic residues" evidence="1">
    <location>
        <begin position="433"/>
        <end position="443"/>
    </location>
</feature>
<proteinExistence type="predicted"/>
<dbReference type="AlphaFoldDB" id="A0A8K0L7U6"/>
<dbReference type="SMART" id="SM00546">
    <property type="entry name" value="CUE"/>
    <property type="match status" value="1"/>
</dbReference>
<feature type="compositionally biased region" description="Acidic residues" evidence="1">
    <location>
        <begin position="460"/>
        <end position="472"/>
    </location>
</feature>
<dbReference type="InterPro" id="IPR003892">
    <property type="entry name" value="CUE"/>
</dbReference>
<feature type="compositionally biased region" description="Polar residues" evidence="1">
    <location>
        <begin position="421"/>
        <end position="432"/>
    </location>
</feature>
<dbReference type="CDD" id="cd14364">
    <property type="entry name" value="CUE_ASCC2"/>
    <property type="match status" value="1"/>
</dbReference>
<sequence length="651" mass="71526">MTLPPFAAFPPASVRTRLTSEQWNQALEVWISIANVWLSAPDNRFRSEEQDHRQLSSFLESFYDELFRSPKKGSSLESSQALQLRKRTFLLTHRLLLGSAKESGKDLLDVSFLGAFSYAHLRSHVLVELLVKLWTQYETQIRASLKKTRSALIGMLESDKPNAAEADLRRLAPLLHSLSAAGSFMAEGSELMDAMFLAYGKGSASLRSSLVPVAYLSLLSLTKDNTSNRSALLDHLYSLKAQAEGSQQSSSLLVDLVTNTPLLVKLQGQPGEKGAERARTLAASLQSFKSTSIARSRPKKTVRSNKGKGIANNDADGDRHIHVLFKITQIQDLFPDLGSGFIARLLDHYDEDVEIVTSHLLEDSLPADLSNLDRTLQLPDPANTDSASNFTPSTTPPPSSLPARRNIFDNDDFDRLAVDPNSYSKGRTTTSRTADDELVDRSRAPQKAHILSALAAFDSDDDERDDTYDEADVGGTVDKAAPDGEDEAEIDIGGDANEELLFQTWREDASLFARDARRGKGREELKGKTSMTDEALEGWAVMLGRDPRRLRRLEGKYAFDGGQREIERTAYRDGDEEGDEGAGRGGFRGRGRGRGRGSGRGRGGNVAGEASDSQTQAARHRKEASKGSRANHNRRDQRARKMARGGFSGSA</sequence>
<feature type="domain" description="CUE" evidence="2">
    <location>
        <begin position="322"/>
        <end position="365"/>
    </location>
</feature>
<gene>
    <name evidence="3" type="ORF">KVT40_002421</name>
</gene>
<feature type="compositionally biased region" description="Basic residues" evidence="1">
    <location>
        <begin position="618"/>
        <end position="643"/>
    </location>
</feature>
<feature type="region of interest" description="Disordered" evidence="1">
    <location>
        <begin position="374"/>
        <end position="443"/>
    </location>
</feature>
<dbReference type="InterPro" id="IPR009060">
    <property type="entry name" value="UBA-like_sf"/>
</dbReference>
<reference evidence="3" key="1">
    <citation type="submission" date="2021-07" db="EMBL/GenBank/DDBJ databases">
        <title>Elsinoe batatas strain:CRI-CJ2 Genome sequencing and assembly.</title>
        <authorList>
            <person name="Huang L."/>
        </authorList>
    </citation>
    <scope>NUCLEOTIDE SEQUENCE</scope>
    <source>
        <strain evidence="3">CRI-CJ2</strain>
    </source>
</reference>
<organism evidence="3 4">
    <name type="scientific">Elsinoe batatas</name>
    <dbReference type="NCBI Taxonomy" id="2601811"/>
    <lineage>
        <taxon>Eukaryota</taxon>
        <taxon>Fungi</taxon>
        <taxon>Dikarya</taxon>
        <taxon>Ascomycota</taxon>
        <taxon>Pezizomycotina</taxon>
        <taxon>Dothideomycetes</taxon>
        <taxon>Dothideomycetidae</taxon>
        <taxon>Myriangiales</taxon>
        <taxon>Elsinoaceae</taxon>
        <taxon>Elsinoe</taxon>
    </lineage>
</organism>
<name>A0A8K0L7U6_9PEZI</name>
<dbReference type="PROSITE" id="PS51140">
    <property type="entry name" value="CUE"/>
    <property type="match status" value="1"/>
</dbReference>
<feature type="compositionally biased region" description="Basic residues" evidence="1">
    <location>
        <begin position="587"/>
        <end position="599"/>
    </location>
</feature>
<dbReference type="Proteomes" id="UP000809789">
    <property type="component" value="Unassembled WGS sequence"/>
</dbReference>
<protein>
    <recommendedName>
        <fullName evidence="2">CUE domain-containing protein</fullName>
    </recommendedName>
</protein>
<dbReference type="PANTHER" id="PTHR21494">
    <property type="entry name" value="ACTIVATING SIGNAL COINTEGRATOR 1 COMPLEX SUBUNIT 2 ASC-1 COMPLEX SUBUNIT P100"/>
    <property type="match status" value="1"/>
</dbReference>
<feature type="region of interest" description="Disordered" evidence="1">
    <location>
        <begin position="554"/>
        <end position="651"/>
    </location>
</feature>
<keyword evidence="4" id="KW-1185">Reference proteome</keyword>
<evidence type="ECO:0000259" key="2">
    <source>
        <dbReference type="PROSITE" id="PS51140"/>
    </source>
</evidence>
<evidence type="ECO:0000256" key="1">
    <source>
        <dbReference type="SAM" id="MobiDB-lite"/>
    </source>
</evidence>
<accession>A0A8K0L7U6</accession>
<dbReference type="InterPro" id="IPR041800">
    <property type="entry name" value="ASCC2_CUE"/>
</dbReference>
<dbReference type="GO" id="GO:0043130">
    <property type="term" value="F:ubiquitin binding"/>
    <property type="evidence" value="ECO:0007669"/>
    <property type="project" value="InterPro"/>
</dbReference>